<keyword evidence="1" id="KW-1133">Transmembrane helix</keyword>
<dbReference type="PATRIC" id="fig|762968.3.peg.2778"/>
<dbReference type="GO" id="GO:0042026">
    <property type="term" value="P:protein refolding"/>
    <property type="evidence" value="ECO:0007669"/>
    <property type="project" value="TreeGrafter"/>
</dbReference>
<dbReference type="SMART" id="SM00271">
    <property type="entry name" value="DnaJ"/>
    <property type="match status" value="1"/>
</dbReference>
<dbReference type="Proteomes" id="UP000003598">
    <property type="component" value="Unassembled WGS sequence"/>
</dbReference>
<dbReference type="PRINTS" id="PR00625">
    <property type="entry name" value="JDOMAIN"/>
</dbReference>
<dbReference type="SUPFAM" id="SSF49493">
    <property type="entry name" value="HSP40/DnaJ peptide-binding domain"/>
    <property type="match status" value="1"/>
</dbReference>
<feature type="domain" description="J" evidence="2">
    <location>
        <begin position="69"/>
        <end position="134"/>
    </location>
</feature>
<dbReference type="STRING" id="762968.HMPREF9441_03144"/>
<gene>
    <name evidence="3" type="ORF">HMPREF9441_03144</name>
</gene>
<dbReference type="PROSITE" id="PS00636">
    <property type="entry name" value="DNAJ_1"/>
    <property type="match status" value="1"/>
</dbReference>
<dbReference type="OrthoDB" id="9779889at2"/>
<dbReference type="Gene3D" id="2.60.260.20">
    <property type="entry name" value="Urease metallochaperone UreE, N-terminal domain"/>
    <property type="match status" value="1"/>
</dbReference>
<dbReference type="InterPro" id="IPR002939">
    <property type="entry name" value="DnaJ_C"/>
</dbReference>
<keyword evidence="1" id="KW-0472">Membrane</keyword>
<dbReference type="GO" id="GO:0051082">
    <property type="term" value="F:unfolded protein binding"/>
    <property type="evidence" value="ECO:0007669"/>
    <property type="project" value="InterPro"/>
</dbReference>
<dbReference type="PROSITE" id="PS50076">
    <property type="entry name" value="DNAJ_2"/>
    <property type="match status" value="1"/>
</dbReference>
<name>G5SUT2_9BACT</name>
<dbReference type="Pfam" id="PF01556">
    <property type="entry name" value="DnaJ_C"/>
    <property type="match status" value="1"/>
</dbReference>
<dbReference type="SUPFAM" id="SSF46565">
    <property type="entry name" value="Chaperone J-domain"/>
    <property type="match status" value="1"/>
</dbReference>
<accession>G5SUT2</accession>
<dbReference type="InterPro" id="IPR018253">
    <property type="entry name" value="DnaJ_domain_CS"/>
</dbReference>
<keyword evidence="4" id="KW-1185">Reference proteome</keyword>
<dbReference type="InterPro" id="IPR036869">
    <property type="entry name" value="J_dom_sf"/>
</dbReference>
<feature type="transmembrane region" description="Helical" evidence="1">
    <location>
        <begin position="12"/>
        <end position="31"/>
    </location>
</feature>
<keyword evidence="1" id="KW-0812">Transmembrane</keyword>
<dbReference type="PANTHER" id="PTHR43096">
    <property type="entry name" value="DNAJ HOMOLOG 1, MITOCHONDRIAL-RELATED"/>
    <property type="match status" value="1"/>
</dbReference>
<evidence type="ECO:0000313" key="3">
    <source>
        <dbReference type="EMBL" id="EHG99000.1"/>
    </source>
</evidence>
<dbReference type="InterPro" id="IPR001623">
    <property type="entry name" value="DnaJ_domain"/>
</dbReference>
<organism evidence="3 4">
    <name type="scientific">Paraprevotella clara YIT 11840</name>
    <dbReference type="NCBI Taxonomy" id="762968"/>
    <lineage>
        <taxon>Bacteria</taxon>
        <taxon>Pseudomonadati</taxon>
        <taxon>Bacteroidota</taxon>
        <taxon>Bacteroidia</taxon>
        <taxon>Bacteroidales</taxon>
        <taxon>Prevotellaceae</taxon>
        <taxon>Paraprevotella</taxon>
    </lineage>
</organism>
<dbReference type="GO" id="GO:0005737">
    <property type="term" value="C:cytoplasm"/>
    <property type="evidence" value="ECO:0007669"/>
    <property type="project" value="TreeGrafter"/>
</dbReference>
<sequence>MKKVPCTSLVCTIFKLTICLSAVLFAIIFPLKLNLPCKNNNNAVFYKQIGILFVANYAERRFLTMAFIDYYKIMGISKDTPQKDIKAAYKKRAKQFHPDLHPDDPKAKAKFQALNEAYDVLNDPEKRAKYDQYGEHWKMAGMGGGATGGADAGGFEGFDFSQFTGGGFSDFFTQMFGGGGGRARSYRSGFKRGFDPFGNESGTVSYADRECTVNIDMYTALLGGSIIVQTPEGDKLKLKIKPGTQPGAKVRLKGKGDMHSDGTRGNLILTYNVQLPASLSERQKELLQQMRMG</sequence>
<comment type="caution">
    <text evidence="3">The sequence shown here is derived from an EMBL/GenBank/DDBJ whole genome shotgun (WGS) entry which is preliminary data.</text>
</comment>
<dbReference type="InterPro" id="IPR008971">
    <property type="entry name" value="HSP40/DnaJ_pept-bd"/>
</dbReference>
<dbReference type="eggNOG" id="COG0484">
    <property type="taxonomic scope" value="Bacteria"/>
</dbReference>
<evidence type="ECO:0000259" key="2">
    <source>
        <dbReference type="PROSITE" id="PS50076"/>
    </source>
</evidence>
<protein>
    <submittedName>
        <fullName evidence="3">DnaJ domain protein</fullName>
    </submittedName>
</protein>
<reference evidence="3 4" key="1">
    <citation type="submission" date="2011-03" db="EMBL/GenBank/DDBJ databases">
        <authorList>
            <person name="Weinstock G."/>
            <person name="Sodergren E."/>
            <person name="Clifton S."/>
            <person name="Fulton L."/>
            <person name="Fulton B."/>
            <person name="Courtney L."/>
            <person name="Fronick C."/>
            <person name="Harrison M."/>
            <person name="Strong C."/>
            <person name="Farmer C."/>
            <person name="Delahaunty K."/>
            <person name="Markovic C."/>
            <person name="Hall O."/>
            <person name="Minx P."/>
            <person name="Tomlinson C."/>
            <person name="Mitreva M."/>
            <person name="Hou S."/>
            <person name="Chen J."/>
            <person name="Wollam A."/>
            <person name="Pepin K.H."/>
            <person name="Johnson M."/>
            <person name="Bhonagiri V."/>
            <person name="Zhang X."/>
            <person name="Suruliraj S."/>
            <person name="Warren W."/>
            <person name="Chinwalla A."/>
            <person name="Mardis E.R."/>
            <person name="Wilson R.K."/>
        </authorList>
    </citation>
    <scope>NUCLEOTIDE SEQUENCE [LARGE SCALE GENOMIC DNA]</scope>
    <source>
        <strain evidence="3 4">YIT 11840</strain>
    </source>
</reference>
<dbReference type="AlphaFoldDB" id="G5SUT2"/>
<dbReference type="PANTHER" id="PTHR43096:SF10">
    <property type="entry name" value="CHAPERONE PROTEIN DNAJ A6, CHLOROPLASTIC"/>
    <property type="match status" value="1"/>
</dbReference>
<dbReference type="EMBL" id="AFFY01000047">
    <property type="protein sequence ID" value="EHG99000.1"/>
    <property type="molecule type" value="Genomic_DNA"/>
</dbReference>
<dbReference type="Gene3D" id="1.10.287.110">
    <property type="entry name" value="DnaJ domain"/>
    <property type="match status" value="1"/>
</dbReference>
<dbReference type="Pfam" id="PF00226">
    <property type="entry name" value="DnaJ"/>
    <property type="match status" value="1"/>
</dbReference>
<evidence type="ECO:0000256" key="1">
    <source>
        <dbReference type="SAM" id="Phobius"/>
    </source>
</evidence>
<proteinExistence type="predicted"/>
<dbReference type="HOGENOM" id="CLU_017633_0_0_10"/>
<dbReference type="CDD" id="cd06257">
    <property type="entry name" value="DnaJ"/>
    <property type="match status" value="1"/>
</dbReference>
<dbReference type="FunFam" id="2.60.260.20:FF:000013">
    <property type="entry name" value="DnaJ subfamily B member 11"/>
    <property type="match status" value="1"/>
</dbReference>
<evidence type="ECO:0000313" key="4">
    <source>
        <dbReference type="Proteomes" id="UP000003598"/>
    </source>
</evidence>